<reference evidence="2" key="1">
    <citation type="submission" date="2011-06" db="EMBL/GenBank/DDBJ databases">
        <title>Complete genome sequence of Paenibacillus mucilaginosus KNP414.</title>
        <authorList>
            <person name="Wang J."/>
            <person name="Hu S."/>
            <person name="Hu X."/>
            <person name="Zhang B."/>
            <person name="Dong D."/>
            <person name="Zhang S."/>
            <person name="Zhao K."/>
            <person name="Wu D."/>
        </authorList>
    </citation>
    <scope>NUCLEOTIDE SEQUENCE [LARGE SCALE GENOMIC DNA]</scope>
    <source>
        <strain evidence="2">KNP414</strain>
    </source>
</reference>
<reference evidence="1 2" key="2">
    <citation type="journal article" date="2013" name="Genome Announc.">
        <title>Genome Sequence of Growth-Improving Paenibacillus mucilaginosus Strain KNP414.</title>
        <authorList>
            <person name="Lu J.J."/>
            <person name="Wang J.F."/>
            <person name="Hu X.F."/>
        </authorList>
    </citation>
    <scope>NUCLEOTIDE SEQUENCE [LARGE SCALE GENOMIC DNA]</scope>
    <source>
        <strain evidence="1 2">KNP414</strain>
    </source>
</reference>
<evidence type="ECO:0000313" key="1">
    <source>
        <dbReference type="EMBL" id="AEI39633.1"/>
    </source>
</evidence>
<dbReference type="AlphaFoldDB" id="F8FCR1"/>
<dbReference type="HOGENOM" id="CLU_2317576_0_0_9"/>
<dbReference type="KEGG" id="pms:KNP414_01065"/>
<name>F8FCR1_PAEMK</name>
<protein>
    <submittedName>
        <fullName evidence="1">Uncharacterized protein</fullName>
    </submittedName>
</protein>
<dbReference type="EMBL" id="CP002869">
    <property type="protein sequence ID" value="AEI39633.1"/>
    <property type="molecule type" value="Genomic_DNA"/>
</dbReference>
<dbReference type="Proteomes" id="UP000006620">
    <property type="component" value="Chromosome"/>
</dbReference>
<organism evidence="1 2">
    <name type="scientific">Paenibacillus mucilaginosus (strain KNP414)</name>
    <dbReference type="NCBI Taxonomy" id="1036673"/>
    <lineage>
        <taxon>Bacteria</taxon>
        <taxon>Bacillati</taxon>
        <taxon>Bacillota</taxon>
        <taxon>Bacilli</taxon>
        <taxon>Bacillales</taxon>
        <taxon>Paenibacillaceae</taxon>
        <taxon>Paenibacillus</taxon>
    </lineage>
</organism>
<gene>
    <name evidence="1" type="ordered locus">KNP414_01065</name>
</gene>
<evidence type="ECO:0000313" key="2">
    <source>
        <dbReference type="Proteomes" id="UP000006620"/>
    </source>
</evidence>
<dbReference type="PATRIC" id="fig|1036673.3.peg.938"/>
<sequence length="99" mass="11213">MKYIICQEVKIVDMNEEILTQTLFNRGEFDAPAISVGSSVLAYQLGLREFDVVLDKREGKHQRYTVVDVEIDLMTTPTSTRVFLEPVTLIVGQHDIGQV</sequence>
<accession>F8FCR1</accession>
<proteinExistence type="predicted"/>